<evidence type="ECO:0000259" key="7">
    <source>
        <dbReference type="PROSITE" id="PS01124"/>
    </source>
</evidence>
<dbReference type="InterPro" id="IPR011006">
    <property type="entry name" value="CheY-like_superfamily"/>
</dbReference>
<dbReference type="InterPro" id="IPR001789">
    <property type="entry name" value="Sig_transdc_resp-reg_receiver"/>
</dbReference>
<dbReference type="Gene3D" id="1.10.10.60">
    <property type="entry name" value="Homeodomain-like"/>
    <property type="match status" value="2"/>
</dbReference>
<feature type="modified residue" description="4-aspartylphosphate" evidence="6">
    <location>
        <position position="55"/>
    </location>
</feature>
<evidence type="ECO:0000256" key="5">
    <source>
        <dbReference type="ARBA" id="ARBA00024867"/>
    </source>
</evidence>
<keyword evidence="6" id="KW-0597">Phosphoprotein</keyword>
<dbReference type="SUPFAM" id="SSF46689">
    <property type="entry name" value="Homeodomain-like"/>
    <property type="match status" value="1"/>
</dbReference>
<reference evidence="9" key="1">
    <citation type="submission" date="2021-10" db="EMBL/GenBank/DDBJ databases">
        <title>Anaerobic single-cell dispensing facilitates the cultivation of human gut bacteria.</title>
        <authorList>
            <person name="Afrizal A."/>
        </authorList>
    </citation>
    <scope>NUCLEOTIDE SEQUENCE</scope>
    <source>
        <strain evidence="9">CLA-AA-H274</strain>
    </source>
</reference>
<keyword evidence="10" id="KW-1185">Reference proteome</keyword>
<dbReference type="PROSITE" id="PS00041">
    <property type="entry name" value="HTH_ARAC_FAMILY_1"/>
    <property type="match status" value="1"/>
</dbReference>
<dbReference type="GO" id="GO:0043565">
    <property type="term" value="F:sequence-specific DNA binding"/>
    <property type="evidence" value="ECO:0007669"/>
    <property type="project" value="InterPro"/>
</dbReference>
<dbReference type="PANTHER" id="PTHR43280:SF28">
    <property type="entry name" value="HTH-TYPE TRANSCRIPTIONAL ACTIVATOR RHAS"/>
    <property type="match status" value="1"/>
</dbReference>
<dbReference type="Gene3D" id="3.40.50.2300">
    <property type="match status" value="1"/>
</dbReference>
<dbReference type="Pfam" id="PF00072">
    <property type="entry name" value="Response_reg"/>
    <property type="match status" value="1"/>
</dbReference>
<dbReference type="SMART" id="SM00342">
    <property type="entry name" value="HTH_ARAC"/>
    <property type="match status" value="1"/>
</dbReference>
<proteinExistence type="predicted"/>
<keyword evidence="4" id="KW-0804">Transcription</keyword>
<evidence type="ECO:0000313" key="10">
    <source>
        <dbReference type="Proteomes" id="UP001198962"/>
    </source>
</evidence>
<dbReference type="Proteomes" id="UP001198962">
    <property type="component" value="Unassembled WGS sequence"/>
</dbReference>
<dbReference type="PROSITE" id="PS50110">
    <property type="entry name" value="RESPONSE_REGULATORY"/>
    <property type="match status" value="1"/>
</dbReference>
<feature type="domain" description="Response regulatory" evidence="8">
    <location>
        <begin position="3"/>
        <end position="120"/>
    </location>
</feature>
<dbReference type="AlphaFoldDB" id="A0AAE3APA9"/>
<dbReference type="RefSeq" id="WP_308451026.1">
    <property type="nucleotide sequence ID" value="NZ_JAJEPU010000012.1"/>
</dbReference>
<sequence>MYQVLLVENEERTRAQASSYPLWKHGFYRLAGVAVNGKDALEKMAVNRYDIVIADVTMPVMGGLELCRQIRDGGYSSCVILAGPQNDFYCAREGMRLGAVDYIEKPYSEEKLTEALFFAGRSRLVPEEDKGIRFYRKLLENPDQADVGALVRELCADAKKGCLNPEAELRGRVLDILEQIWQKMEEEALWLRFLDPVDIPDGSGRFCGKLSKKLSEKWSEKEGDFGEIEIQKMESEGAKIRQFAEQVITEFLERIRRYELATPDSLVNRIAGIVEQNASMENIQEYLEQQLDLSRDYMGKRFRRRTGVTISDYCMRMRMEKAKGMLRGTNKKVYEISEELGYATVDYFTKLFKSYTGYTPAGYRKSC</sequence>
<dbReference type="GO" id="GO:0003700">
    <property type="term" value="F:DNA-binding transcription factor activity"/>
    <property type="evidence" value="ECO:0007669"/>
    <property type="project" value="InterPro"/>
</dbReference>
<evidence type="ECO:0000256" key="2">
    <source>
        <dbReference type="ARBA" id="ARBA00023015"/>
    </source>
</evidence>
<dbReference type="GO" id="GO:0000160">
    <property type="term" value="P:phosphorelay signal transduction system"/>
    <property type="evidence" value="ECO:0007669"/>
    <property type="project" value="InterPro"/>
</dbReference>
<dbReference type="InterPro" id="IPR020449">
    <property type="entry name" value="Tscrpt_reg_AraC-type_HTH"/>
</dbReference>
<gene>
    <name evidence="9" type="ORF">LKD32_05640</name>
</gene>
<evidence type="ECO:0000313" key="9">
    <source>
        <dbReference type="EMBL" id="MCC2164366.1"/>
    </source>
</evidence>
<evidence type="ECO:0000256" key="4">
    <source>
        <dbReference type="ARBA" id="ARBA00023163"/>
    </source>
</evidence>
<evidence type="ECO:0000256" key="6">
    <source>
        <dbReference type="PROSITE-ProRule" id="PRU00169"/>
    </source>
</evidence>
<name>A0AAE3APA9_9FIRM</name>
<dbReference type="PROSITE" id="PS01124">
    <property type="entry name" value="HTH_ARAC_FAMILY_2"/>
    <property type="match status" value="1"/>
</dbReference>
<dbReference type="Pfam" id="PF12833">
    <property type="entry name" value="HTH_18"/>
    <property type="match status" value="1"/>
</dbReference>
<dbReference type="PRINTS" id="PR00032">
    <property type="entry name" value="HTHARAC"/>
</dbReference>
<keyword evidence="2" id="KW-0805">Transcription regulation</keyword>
<dbReference type="InterPro" id="IPR009057">
    <property type="entry name" value="Homeodomain-like_sf"/>
</dbReference>
<dbReference type="PANTHER" id="PTHR43280">
    <property type="entry name" value="ARAC-FAMILY TRANSCRIPTIONAL REGULATOR"/>
    <property type="match status" value="1"/>
</dbReference>
<accession>A0AAE3APA9</accession>
<comment type="function">
    <text evidence="5">May play the central regulatory role in sporulation. It may be an element of the effector pathway responsible for the activation of sporulation genes in response to nutritional stress. Spo0A may act in concert with spo0H (a sigma factor) to control the expression of some genes that are critical to the sporulation process.</text>
</comment>
<dbReference type="InterPro" id="IPR018060">
    <property type="entry name" value="HTH_AraC"/>
</dbReference>
<feature type="domain" description="HTH araC/xylS-type" evidence="7">
    <location>
        <begin position="268"/>
        <end position="366"/>
    </location>
</feature>
<evidence type="ECO:0000256" key="1">
    <source>
        <dbReference type="ARBA" id="ARBA00018672"/>
    </source>
</evidence>
<dbReference type="InterPro" id="IPR018062">
    <property type="entry name" value="HTH_AraC-typ_CS"/>
</dbReference>
<dbReference type="EMBL" id="JAJEPU010000012">
    <property type="protein sequence ID" value="MCC2164366.1"/>
    <property type="molecule type" value="Genomic_DNA"/>
</dbReference>
<evidence type="ECO:0000256" key="3">
    <source>
        <dbReference type="ARBA" id="ARBA00023125"/>
    </source>
</evidence>
<keyword evidence="3" id="KW-0238">DNA-binding</keyword>
<dbReference type="SUPFAM" id="SSF52172">
    <property type="entry name" value="CheY-like"/>
    <property type="match status" value="1"/>
</dbReference>
<organism evidence="9 10">
    <name type="scientific">Brotaphodocola catenula</name>
    <dbReference type="NCBI Taxonomy" id="2885361"/>
    <lineage>
        <taxon>Bacteria</taxon>
        <taxon>Bacillati</taxon>
        <taxon>Bacillota</taxon>
        <taxon>Clostridia</taxon>
        <taxon>Lachnospirales</taxon>
        <taxon>Lachnospiraceae</taxon>
        <taxon>Brotaphodocola</taxon>
    </lineage>
</organism>
<evidence type="ECO:0000259" key="8">
    <source>
        <dbReference type="PROSITE" id="PS50110"/>
    </source>
</evidence>
<dbReference type="SMART" id="SM00448">
    <property type="entry name" value="REC"/>
    <property type="match status" value="1"/>
</dbReference>
<protein>
    <recommendedName>
        <fullName evidence="1">Stage 0 sporulation protein A homolog</fullName>
    </recommendedName>
</protein>
<comment type="caution">
    <text evidence="9">The sequence shown here is derived from an EMBL/GenBank/DDBJ whole genome shotgun (WGS) entry which is preliminary data.</text>
</comment>